<accession>A0A1X7SPP3</accession>
<dbReference type="InterPro" id="IPR005135">
    <property type="entry name" value="Endo/exonuclease/phosphatase"/>
</dbReference>
<dbReference type="PANTHER" id="PTHR33395:SF22">
    <property type="entry name" value="REVERSE TRANSCRIPTASE DOMAIN-CONTAINING PROTEIN"/>
    <property type="match status" value="1"/>
</dbReference>
<dbReference type="SUPFAM" id="SSF56219">
    <property type="entry name" value="DNase I-like"/>
    <property type="match status" value="1"/>
</dbReference>
<feature type="domain" description="Endonuclease/exonuclease/phosphatase" evidence="1">
    <location>
        <begin position="18"/>
        <end position="98"/>
    </location>
</feature>
<proteinExistence type="predicted"/>
<evidence type="ECO:0000259" key="1">
    <source>
        <dbReference type="Pfam" id="PF14529"/>
    </source>
</evidence>
<dbReference type="OrthoDB" id="6154567at2759"/>
<dbReference type="AlphaFoldDB" id="A0A1X7SPP3"/>
<dbReference type="eggNOG" id="KOG1075">
    <property type="taxonomic scope" value="Eukaryota"/>
</dbReference>
<organism evidence="2">
    <name type="scientific">Amphimedon queenslandica</name>
    <name type="common">Sponge</name>
    <dbReference type="NCBI Taxonomy" id="400682"/>
    <lineage>
        <taxon>Eukaryota</taxon>
        <taxon>Metazoa</taxon>
        <taxon>Porifera</taxon>
        <taxon>Demospongiae</taxon>
        <taxon>Heteroscleromorpha</taxon>
        <taxon>Haplosclerida</taxon>
        <taxon>Niphatidae</taxon>
        <taxon>Amphimedon</taxon>
    </lineage>
</organism>
<dbReference type="Pfam" id="PF14529">
    <property type="entry name" value="Exo_endo_phos_2"/>
    <property type="match status" value="1"/>
</dbReference>
<dbReference type="EnsemblMetazoa" id="Aqu2.1.04086_001">
    <property type="protein sequence ID" value="Aqu2.1.04086_001"/>
    <property type="gene ID" value="Aqu2.1.04086"/>
</dbReference>
<protein>
    <recommendedName>
        <fullName evidence="1">Endonuclease/exonuclease/phosphatase domain-containing protein</fullName>
    </recommendedName>
</protein>
<evidence type="ECO:0000313" key="2">
    <source>
        <dbReference type="EnsemblMetazoa" id="Aqu2.1.04086_001"/>
    </source>
</evidence>
<sequence length="449" mass="50183">MTTEWAQKNESLFCLGHHVIILGDFNAPDICWSTLCGSTSPSNALCDFIVANGLDQHVSFPTHNCGHILDLVLSSSPDIVQNLCCLSSPLLSSDHFPITFDLLPPLKQSQKSPPAWSHAFKRTNFDGLNSFLLDYDFGPLYDSTDIEFSWSFLRGVILTAISMFTPMVKVRTNKLPQWFTPSIRHQLNKVHSLRKRYKHHPSPQTFHRLIHAECLLQLNICDARAAFEKKLVHNFVLHKDSGIFKYLRSLSGQSSLPSVMSLNSTVADTPSSVADLFNKYFHSVYVTSSSSVSFPPASFPDKSLCSIDISLQDTFEALCSLKCDKAMGGDGIPPAILKGAATALLDPIHHLFQLCVSQSSIPTQWRDHYITPIPKSDASVSNCQYGFIRNRSTIKQLLLHTKNIINALEDHQQLDTVLLDIRKAFDTVPHHILLTKLWQAGITGSLWQL</sequence>
<dbReference type="STRING" id="400682.A0A1X7SPP3"/>
<reference evidence="2" key="1">
    <citation type="submission" date="2017-05" db="UniProtKB">
        <authorList>
            <consortium name="EnsemblMetazoa"/>
        </authorList>
    </citation>
    <scope>IDENTIFICATION</scope>
</reference>
<dbReference type="GO" id="GO:0003824">
    <property type="term" value="F:catalytic activity"/>
    <property type="evidence" value="ECO:0007669"/>
    <property type="project" value="InterPro"/>
</dbReference>
<dbReference type="InterPro" id="IPR036691">
    <property type="entry name" value="Endo/exonu/phosph_ase_sf"/>
</dbReference>
<dbReference type="Gene3D" id="3.60.10.10">
    <property type="entry name" value="Endonuclease/exonuclease/phosphatase"/>
    <property type="match status" value="1"/>
</dbReference>
<dbReference type="InParanoid" id="A0A1X7SPP3"/>
<dbReference type="PANTHER" id="PTHR33395">
    <property type="entry name" value="TRANSCRIPTASE, PUTATIVE-RELATED-RELATED"/>
    <property type="match status" value="1"/>
</dbReference>
<dbReference type="GO" id="GO:0031012">
    <property type="term" value="C:extracellular matrix"/>
    <property type="evidence" value="ECO:0007669"/>
    <property type="project" value="TreeGrafter"/>
</dbReference>
<name>A0A1X7SPP3_AMPQE</name>